<evidence type="ECO:0000313" key="3">
    <source>
        <dbReference type="Proteomes" id="UP000474757"/>
    </source>
</evidence>
<evidence type="ECO:0000313" key="2">
    <source>
        <dbReference type="EMBL" id="NDU99724.1"/>
    </source>
</evidence>
<name>A0A6B2JP57_9RHOB</name>
<feature type="chain" id="PRO_5025592298" description="Lipoprotein" evidence="1">
    <location>
        <begin position="19"/>
        <end position="100"/>
    </location>
</feature>
<protein>
    <recommendedName>
        <fullName evidence="4">Lipoprotein</fullName>
    </recommendedName>
</protein>
<evidence type="ECO:0008006" key="4">
    <source>
        <dbReference type="Google" id="ProtNLM"/>
    </source>
</evidence>
<accession>A0A6B2JP57</accession>
<sequence>MTFPFRRALLLLPLLAAACGTVETGAVDLSFIPGIEPPTPEPPPPPPPQVVAALPAGTPDSVAFQNTDGCWLFSIEDKDPPSGFYVTDDAGQPICTPREG</sequence>
<organism evidence="2 3">
    <name type="scientific">Pseudoroseicyclus tamaricis</name>
    <dbReference type="NCBI Taxonomy" id="2705421"/>
    <lineage>
        <taxon>Bacteria</taxon>
        <taxon>Pseudomonadati</taxon>
        <taxon>Pseudomonadota</taxon>
        <taxon>Alphaproteobacteria</taxon>
        <taxon>Rhodobacterales</taxon>
        <taxon>Paracoccaceae</taxon>
        <taxon>Pseudoroseicyclus</taxon>
    </lineage>
</organism>
<keyword evidence="1" id="KW-0732">Signal</keyword>
<dbReference type="PROSITE" id="PS51257">
    <property type="entry name" value="PROKAR_LIPOPROTEIN"/>
    <property type="match status" value="1"/>
</dbReference>
<dbReference type="Proteomes" id="UP000474757">
    <property type="component" value="Unassembled WGS sequence"/>
</dbReference>
<dbReference type="EMBL" id="JAAGAB010000001">
    <property type="protein sequence ID" value="NDU99724.1"/>
    <property type="molecule type" value="Genomic_DNA"/>
</dbReference>
<comment type="caution">
    <text evidence="2">The sequence shown here is derived from an EMBL/GenBank/DDBJ whole genome shotgun (WGS) entry which is preliminary data.</text>
</comment>
<keyword evidence="3" id="KW-1185">Reference proteome</keyword>
<reference evidence="2 3" key="1">
    <citation type="submission" date="2020-02" db="EMBL/GenBank/DDBJ databases">
        <title>Pseudoroseicyclus tamarix, sp. nov., isolated from offshore sediment of a Tamarix chinensis forest.</title>
        <authorList>
            <person name="Gai Y."/>
        </authorList>
    </citation>
    <scope>NUCLEOTIDE SEQUENCE [LARGE SCALE GENOMIC DNA]</scope>
    <source>
        <strain evidence="2 3">CLL3-39</strain>
    </source>
</reference>
<proteinExistence type="predicted"/>
<dbReference type="RefSeq" id="WP_163889449.1">
    <property type="nucleotide sequence ID" value="NZ_JAAFYS010000001.1"/>
</dbReference>
<feature type="signal peptide" evidence="1">
    <location>
        <begin position="1"/>
        <end position="18"/>
    </location>
</feature>
<evidence type="ECO:0000256" key="1">
    <source>
        <dbReference type="SAM" id="SignalP"/>
    </source>
</evidence>
<dbReference type="AlphaFoldDB" id="A0A6B2JP57"/>
<gene>
    <name evidence="2" type="ORF">GZA08_01890</name>
</gene>